<accession>A0A8J7BYC4</accession>
<proteinExistence type="predicted"/>
<reference evidence="1" key="1">
    <citation type="submission" date="2020-09" db="EMBL/GenBank/DDBJ databases">
        <title>Iningainema tapete sp. nov. (Scytonemataceae, Cyanobacteria) from greenhouses in central Florida (USA) produces two types of nodularin with biosynthetic potential for microcystin-LR and anabaenopeptins.</title>
        <authorList>
            <person name="Berthold D.E."/>
            <person name="Lefler F.W."/>
            <person name="Huang I.-S."/>
            <person name="Abdulla H."/>
            <person name="Zimba P.V."/>
            <person name="Laughinghouse H.D. IV."/>
        </authorList>
    </citation>
    <scope>NUCLEOTIDE SEQUENCE</scope>
    <source>
        <strain evidence="1">BLCCT55</strain>
    </source>
</reference>
<comment type="caution">
    <text evidence="1">The sequence shown here is derived from an EMBL/GenBank/DDBJ whole genome shotgun (WGS) entry which is preliminary data.</text>
</comment>
<sequence length="59" mass="6802">MIKVLQNWQEILSAKQEIQSLNLPLHLDVHKNWDHLLLKQAIETSDRHSLIVDLGCGDC</sequence>
<evidence type="ECO:0000313" key="1">
    <source>
        <dbReference type="EMBL" id="MBD2775487.1"/>
    </source>
</evidence>
<dbReference type="EMBL" id="JACXAE010000082">
    <property type="protein sequence ID" value="MBD2775487.1"/>
    <property type="molecule type" value="Genomic_DNA"/>
</dbReference>
<name>A0A8J7BYC4_9CYAN</name>
<protein>
    <submittedName>
        <fullName evidence="1">Uncharacterized protein</fullName>
    </submittedName>
</protein>
<organism evidence="1 2">
    <name type="scientific">Iningainema tapete BLCC-T55</name>
    <dbReference type="NCBI Taxonomy" id="2748662"/>
    <lineage>
        <taxon>Bacteria</taxon>
        <taxon>Bacillati</taxon>
        <taxon>Cyanobacteriota</taxon>
        <taxon>Cyanophyceae</taxon>
        <taxon>Nostocales</taxon>
        <taxon>Scytonemataceae</taxon>
        <taxon>Iningainema tapete</taxon>
    </lineage>
</organism>
<dbReference type="RefSeq" id="WP_190833947.1">
    <property type="nucleotide sequence ID" value="NZ_CAWPPI010000082.1"/>
</dbReference>
<dbReference type="Proteomes" id="UP000629098">
    <property type="component" value="Unassembled WGS sequence"/>
</dbReference>
<evidence type="ECO:0000313" key="2">
    <source>
        <dbReference type="Proteomes" id="UP000629098"/>
    </source>
</evidence>
<dbReference type="AlphaFoldDB" id="A0A8J7BYC4"/>
<gene>
    <name evidence="1" type="ORF">ICL16_26370</name>
</gene>
<keyword evidence="2" id="KW-1185">Reference proteome</keyword>